<feature type="region of interest" description="Disordered" evidence="1">
    <location>
        <begin position="1"/>
        <end position="52"/>
    </location>
</feature>
<reference evidence="2 3" key="1">
    <citation type="journal article" date="2021" name="Sci. Rep.">
        <title>Chromosome anchoring in Senegalese sole (Solea senegalensis) reveals sex-associated markers and genome rearrangements in flatfish.</title>
        <authorList>
            <person name="Guerrero-Cozar I."/>
            <person name="Gomez-Garrido J."/>
            <person name="Berbel C."/>
            <person name="Martinez-Blanch J.F."/>
            <person name="Alioto T."/>
            <person name="Claros M.G."/>
            <person name="Gagnaire P.A."/>
            <person name="Manchado M."/>
        </authorList>
    </citation>
    <scope>NUCLEOTIDE SEQUENCE [LARGE SCALE GENOMIC DNA]</scope>
    <source>
        <strain evidence="2">Sse05_10M</strain>
    </source>
</reference>
<evidence type="ECO:0000313" key="2">
    <source>
        <dbReference type="EMBL" id="KAG7510050.1"/>
    </source>
</evidence>
<comment type="caution">
    <text evidence="2">The sequence shown here is derived from an EMBL/GenBank/DDBJ whole genome shotgun (WGS) entry which is preliminary data.</text>
</comment>
<dbReference type="Proteomes" id="UP000693946">
    <property type="component" value="Linkage Group LG16"/>
</dbReference>
<gene>
    <name evidence="2" type="ORF">JOB18_011921</name>
</gene>
<dbReference type="AlphaFoldDB" id="A0AAV6RZK9"/>
<sequence>MCCNGRATGNTDMMESVQPQTSTFSPEPGTETRAGDRGAGQRPLLDNNTQEGLMPRLLVPYAPRRCSALD</sequence>
<proteinExistence type="predicted"/>
<evidence type="ECO:0000256" key="1">
    <source>
        <dbReference type="SAM" id="MobiDB-lite"/>
    </source>
</evidence>
<accession>A0AAV6RZK9</accession>
<evidence type="ECO:0000313" key="3">
    <source>
        <dbReference type="Proteomes" id="UP000693946"/>
    </source>
</evidence>
<organism evidence="2 3">
    <name type="scientific">Solea senegalensis</name>
    <name type="common">Senegalese sole</name>
    <dbReference type="NCBI Taxonomy" id="28829"/>
    <lineage>
        <taxon>Eukaryota</taxon>
        <taxon>Metazoa</taxon>
        <taxon>Chordata</taxon>
        <taxon>Craniata</taxon>
        <taxon>Vertebrata</taxon>
        <taxon>Euteleostomi</taxon>
        <taxon>Actinopterygii</taxon>
        <taxon>Neopterygii</taxon>
        <taxon>Teleostei</taxon>
        <taxon>Neoteleostei</taxon>
        <taxon>Acanthomorphata</taxon>
        <taxon>Carangaria</taxon>
        <taxon>Pleuronectiformes</taxon>
        <taxon>Pleuronectoidei</taxon>
        <taxon>Soleidae</taxon>
        <taxon>Solea</taxon>
    </lineage>
</organism>
<protein>
    <submittedName>
        <fullName evidence="2">Uncharacterized protein</fullName>
    </submittedName>
</protein>
<feature type="compositionally biased region" description="Polar residues" evidence="1">
    <location>
        <begin position="7"/>
        <end position="25"/>
    </location>
</feature>
<keyword evidence="3" id="KW-1185">Reference proteome</keyword>
<dbReference type="EMBL" id="JAGKHQ010000008">
    <property type="protein sequence ID" value="KAG7510050.1"/>
    <property type="molecule type" value="Genomic_DNA"/>
</dbReference>
<name>A0AAV6RZK9_SOLSE</name>